<dbReference type="Proteomes" id="UP001214131">
    <property type="component" value="Chromosome"/>
</dbReference>
<organism evidence="4 7">
    <name type="scientific">Pediococcus pentosaceus</name>
    <dbReference type="NCBI Taxonomy" id="1255"/>
    <lineage>
        <taxon>Bacteria</taxon>
        <taxon>Bacillati</taxon>
        <taxon>Bacillota</taxon>
        <taxon>Bacilli</taxon>
        <taxon>Lactobacillales</taxon>
        <taxon>Lactobacillaceae</taxon>
        <taxon>Pediococcus</taxon>
    </lineage>
</organism>
<protein>
    <submittedName>
        <fullName evidence="4">DUF4430 domain-containing protein</fullName>
    </submittedName>
</protein>
<reference evidence="6" key="3">
    <citation type="submission" date="2020-03" db="EMBL/GenBank/DDBJ databases">
        <title>SpeciesPrimer: A bioinformatics pipeline dedicated to the design of qPCR primers for the quantification of bacterial species.</title>
        <authorList>
            <person name="Dreier M."/>
            <person name="Berthoud H."/>
            <person name="Shani N."/>
            <person name="Wechsler D."/>
            <person name="Junier P."/>
        </authorList>
    </citation>
    <scope>NUCLEOTIDE SEQUENCE [LARGE SCALE GENOMIC DNA]</scope>
    <source>
        <strain evidence="6">FAM13073</strain>
    </source>
</reference>
<evidence type="ECO:0000256" key="1">
    <source>
        <dbReference type="SAM" id="Phobius"/>
    </source>
</evidence>
<evidence type="ECO:0000313" key="6">
    <source>
        <dbReference type="Proteomes" id="UP000472573"/>
    </source>
</evidence>
<evidence type="ECO:0000313" key="8">
    <source>
        <dbReference type="Proteomes" id="UP001214131"/>
    </source>
</evidence>
<dbReference type="EMBL" id="JADOFV010000003">
    <property type="protein sequence ID" value="MBF7127534.1"/>
    <property type="molecule type" value="Genomic_DNA"/>
</dbReference>
<evidence type="ECO:0000259" key="2">
    <source>
        <dbReference type="Pfam" id="PF14478"/>
    </source>
</evidence>
<accession>A0A379BRF4</accession>
<reference evidence="3 6" key="1">
    <citation type="submission" date="2019-10" db="EMBL/GenBank/DDBJ databases">
        <authorList>
            <person name="Irmler S."/>
            <person name="Berthoud H."/>
            <person name="Roetschi A."/>
            <person name="Arias E."/>
            <person name="Shani N."/>
            <person name="Wuethrich D."/>
            <person name="Bruggmann R."/>
        </authorList>
    </citation>
    <scope>NUCLEOTIDE SEQUENCE [LARGE SCALE GENOMIC DNA]</scope>
    <source>
        <strain evidence="3 6">FAM13073</strain>
    </source>
</reference>
<evidence type="ECO:0000313" key="4">
    <source>
        <dbReference type="EMBL" id="MBF7127534.1"/>
    </source>
</evidence>
<feature type="transmembrane region" description="Helical" evidence="1">
    <location>
        <begin position="6"/>
        <end position="26"/>
    </location>
</feature>
<feature type="domain" description="Transcobalamin-like C-terminal" evidence="2">
    <location>
        <begin position="83"/>
        <end position="152"/>
    </location>
</feature>
<dbReference type="InterPro" id="IPR027954">
    <property type="entry name" value="Transcobalamin-like_C"/>
</dbReference>
<proteinExistence type="predicted"/>
<sequence length="156" mass="17669">MKHRIFPLMVGICLLIGIGIGIFGIYGNSNKAKSTNTNVTNSQIHTKVPSSKVRVTIEVDLKQPKEKHKILLNKDIDYQKDLNAFTALKKVAKKKVGYQNGATIYVYKIGKYSENYIHSGTGWKYYINNNDDIVKAANLKSLKPGDHLYWKFVDGY</sequence>
<evidence type="ECO:0000313" key="7">
    <source>
        <dbReference type="Proteomes" id="UP000743107"/>
    </source>
</evidence>
<evidence type="ECO:0000313" key="3">
    <source>
        <dbReference type="EMBL" id="KAF0413379.1"/>
    </source>
</evidence>
<reference evidence="3" key="2">
    <citation type="submission" date="2019-12" db="EMBL/GenBank/DDBJ databases">
        <title>SpeciesPrimer: A bioinformatics pipeline dedicated to the design of qPCR primers for the quantification of bacterial species.</title>
        <authorList>
            <person name="Dreier M."/>
            <person name="Berthoud H."/>
            <person name="Shani N."/>
            <person name="Wechsler D."/>
            <person name="Junier P."/>
        </authorList>
    </citation>
    <scope>NUCLEOTIDE SEQUENCE</scope>
    <source>
        <strain evidence="3">FAM13073</strain>
    </source>
</reference>
<dbReference type="EMBL" id="WENB01000003">
    <property type="protein sequence ID" value="KAF0413379.1"/>
    <property type="molecule type" value="Genomic_DNA"/>
</dbReference>
<dbReference type="Pfam" id="PF14478">
    <property type="entry name" value="DUF4430"/>
    <property type="match status" value="1"/>
</dbReference>
<gene>
    <name evidence="3" type="ORF">GBO79_05335</name>
    <name evidence="4" type="ORF">ITQ97_06900</name>
    <name evidence="5" type="ORF">PWB86_03200</name>
</gene>
<keyword evidence="6" id="KW-1185">Reference proteome</keyword>
<dbReference type="RefSeq" id="WP_060743267.1">
    <property type="nucleotide sequence ID" value="NZ_CAKMAM010000003.1"/>
</dbReference>
<dbReference type="EMBL" id="CP118739">
    <property type="protein sequence ID" value="WEA57887.1"/>
    <property type="molecule type" value="Genomic_DNA"/>
</dbReference>
<reference evidence="5 8" key="5">
    <citation type="submission" date="2023-02" db="EMBL/GenBank/DDBJ databases">
        <title>Comparative genomics and fermentation flavor characterization of five lactic acid bacteria reveal flavor biosynthesis metabolic pathways in fermented muskmelon puree.</title>
        <authorList>
            <person name="Yuan L."/>
            <person name="Li M."/>
            <person name="Xu X."/>
            <person name="Lao F."/>
            <person name="Wu J."/>
        </authorList>
    </citation>
    <scope>NUCLEOTIDE SEQUENCE [LARGE SCALE GENOMIC DNA]</scope>
    <source>
        <strain evidence="5 8">Ca-4</strain>
    </source>
</reference>
<dbReference type="Proteomes" id="UP000743107">
    <property type="component" value="Unassembled WGS sequence"/>
</dbReference>
<dbReference type="AlphaFoldDB" id="A0A379BRF4"/>
<name>A0A379BRF4_PEDPE</name>
<keyword evidence="1" id="KW-0472">Membrane</keyword>
<keyword evidence="1" id="KW-0812">Transmembrane</keyword>
<evidence type="ECO:0000313" key="5">
    <source>
        <dbReference type="EMBL" id="WEA57887.1"/>
    </source>
</evidence>
<keyword evidence="1" id="KW-1133">Transmembrane helix</keyword>
<reference evidence="4" key="4">
    <citation type="submission" date="2020-11" db="EMBL/GenBank/DDBJ databases">
        <title>Antibiotic susceptibility profiles of Pediococcus pentosaceus from various origins and their implications for the safety assessment of strains with food-technology applications.</title>
        <authorList>
            <person name="Shani N."/>
            <person name="Oberhaensli S."/>
            <person name="Arias E."/>
        </authorList>
    </citation>
    <scope>NUCLEOTIDE SEQUENCE</scope>
    <source>
        <strain evidence="4">FAM 19164</strain>
    </source>
</reference>
<dbReference type="Proteomes" id="UP000472573">
    <property type="component" value="Unassembled WGS sequence"/>
</dbReference>